<protein>
    <submittedName>
        <fullName evidence="4">TIGR01777 family protein</fullName>
    </submittedName>
</protein>
<dbReference type="InterPro" id="IPR001509">
    <property type="entry name" value="Epimerase_deHydtase"/>
</dbReference>
<dbReference type="PANTHER" id="PTHR11092:SF0">
    <property type="entry name" value="EPIMERASE FAMILY PROTEIN SDR39U1"/>
    <property type="match status" value="1"/>
</dbReference>
<sequence>MGIDCSAIVASPRTEVFDWFARPGAFARLAPPWQPVTLLAESDSLASGCAVLGLPGGLRWLAQHDPDAYRPPERFADAVTTDGLASAPVGRLLPWRHVHEFEEIDEGHTRVIDRVRTPVPKAALRAMFDYRYQQLANDLAAHRRASDSGWSSRTIAVTGASGLVGSALSAFLTTGGHRVLRLVRHPARDQDERQWNPDEPAADLLDGVDAVVHLAGASIAGRFTDAHKRAIADSRIEPTRRLAELAATAGIATFVSASAIGFYGYDRGEQTLTEEAERGDGFLADVVERWEAATVPASAAGVRAVQVRTGIVQSPQGGTLRLLRPLFAAGLGGRIGDGQQWFSWIGIDDLVDVYHRALWDDSLSGPVNAVAPHPVRNSEYTRVLARVLHRPALLPVPGFGPAVLLGKEGARELAGANQRVIPARLSTAGHRFRTGELEATLRHVLGRTAAPLTD</sequence>
<evidence type="ECO:0000313" key="5">
    <source>
        <dbReference type="Proteomes" id="UP000183810"/>
    </source>
</evidence>
<gene>
    <name evidence="4" type="ORF">BOX37_08520</name>
</gene>
<proteinExistence type="inferred from homology"/>
<evidence type="ECO:0000256" key="1">
    <source>
        <dbReference type="ARBA" id="ARBA00009353"/>
    </source>
</evidence>
<dbReference type="AlphaFoldDB" id="A0A1J0VPW4"/>
<accession>A0A1J0VPW4</accession>
<dbReference type="CDD" id="cd07820">
    <property type="entry name" value="SRPBCC_3"/>
    <property type="match status" value="1"/>
</dbReference>
<dbReference type="NCBIfam" id="TIGR01777">
    <property type="entry name" value="yfcH"/>
    <property type="match status" value="1"/>
</dbReference>
<reference evidence="4" key="1">
    <citation type="submission" date="2016-11" db="EMBL/GenBank/DDBJ databases">
        <authorList>
            <person name="Jaros S."/>
            <person name="Januszkiewicz K."/>
            <person name="Wedrychowicz H."/>
        </authorList>
    </citation>
    <scope>NUCLEOTIDE SEQUENCE [LARGE SCALE GENOMIC DNA]</scope>
    <source>
        <strain evidence="4">Y48</strain>
    </source>
</reference>
<dbReference type="KEGG" id="nsl:BOX37_08520"/>
<organism evidence="4 5">
    <name type="scientific">Nocardia mangyaensis</name>
    <dbReference type="NCBI Taxonomy" id="2213200"/>
    <lineage>
        <taxon>Bacteria</taxon>
        <taxon>Bacillati</taxon>
        <taxon>Actinomycetota</taxon>
        <taxon>Actinomycetes</taxon>
        <taxon>Mycobacteriales</taxon>
        <taxon>Nocardiaceae</taxon>
        <taxon>Nocardia</taxon>
    </lineage>
</organism>
<comment type="similarity">
    <text evidence="1">Belongs to the NAD(P)-dependent epimerase/dehydratase family. SDR39U1 subfamily.</text>
</comment>
<dbReference type="InterPro" id="IPR013549">
    <property type="entry name" value="DUF1731"/>
</dbReference>
<feature type="domain" description="NAD-dependent epimerase/dehydratase" evidence="2">
    <location>
        <begin position="155"/>
        <end position="359"/>
    </location>
</feature>
<dbReference type="Gene3D" id="3.30.530.20">
    <property type="match status" value="1"/>
</dbReference>
<dbReference type="InterPro" id="IPR010099">
    <property type="entry name" value="SDR39U1"/>
</dbReference>
<evidence type="ECO:0000313" key="4">
    <source>
        <dbReference type="EMBL" id="APE34007.1"/>
    </source>
</evidence>
<dbReference type="Pfam" id="PF08338">
    <property type="entry name" value="DUF1731"/>
    <property type="match status" value="1"/>
</dbReference>
<dbReference type="SUPFAM" id="SSF55961">
    <property type="entry name" value="Bet v1-like"/>
    <property type="match status" value="1"/>
</dbReference>
<dbReference type="RefSeq" id="WP_071927187.1">
    <property type="nucleotide sequence ID" value="NZ_CP018082.1"/>
</dbReference>
<evidence type="ECO:0000259" key="3">
    <source>
        <dbReference type="Pfam" id="PF08338"/>
    </source>
</evidence>
<dbReference type="Gene3D" id="3.40.50.720">
    <property type="entry name" value="NAD(P)-binding Rossmann-like Domain"/>
    <property type="match status" value="1"/>
</dbReference>
<dbReference type="Pfam" id="PF01370">
    <property type="entry name" value="Epimerase"/>
    <property type="match status" value="1"/>
</dbReference>
<dbReference type="SUPFAM" id="SSF51735">
    <property type="entry name" value="NAD(P)-binding Rossmann-fold domains"/>
    <property type="match status" value="1"/>
</dbReference>
<dbReference type="InterPro" id="IPR036291">
    <property type="entry name" value="NAD(P)-bd_dom_sf"/>
</dbReference>
<keyword evidence="5" id="KW-1185">Reference proteome</keyword>
<name>A0A1J0VPW4_9NOCA</name>
<dbReference type="InterPro" id="IPR023393">
    <property type="entry name" value="START-like_dom_sf"/>
</dbReference>
<dbReference type="EMBL" id="CP018082">
    <property type="protein sequence ID" value="APE34007.1"/>
    <property type="molecule type" value="Genomic_DNA"/>
</dbReference>
<dbReference type="OrthoDB" id="9801773at2"/>
<dbReference type="PANTHER" id="PTHR11092">
    <property type="entry name" value="SUGAR NUCLEOTIDE EPIMERASE RELATED"/>
    <property type="match status" value="1"/>
</dbReference>
<dbReference type="Proteomes" id="UP000183810">
    <property type="component" value="Chromosome"/>
</dbReference>
<feature type="domain" description="DUF1731" evidence="3">
    <location>
        <begin position="396"/>
        <end position="444"/>
    </location>
</feature>
<evidence type="ECO:0000259" key="2">
    <source>
        <dbReference type="Pfam" id="PF01370"/>
    </source>
</evidence>